<feature type="transmembrane region" description="Helical" evidence="1">
    <location>
        <begin position="213"/>
        <end position="234"/>
    </location>
</feature>
<feature type="transmembrane region" description="Helical" evidence="1">
    <location>
        <begin position="343"/>
        <end position="364"/>
    </location>
</feature>
<feature type="transmembrane region" description="Helical" evidence="1">
    <location>
        <begin position="271"/>
        <end position="294"/>
    </location>
</feature>
<accession>A0A840YHV0</accession>
<evidence type="ECO:0000256" key="1">
    <source>
        <dbReference type="SAM" id="Phobius"/>
    </source>
</evidence>
<keyword evidence="1" id="KW-1133">Transmembrane helix</keyword>
<feature type="transmembrane region" description="Helical" evidence="1">
    <location>
        <begin position="133"/>
        <end position="155"/>
    </location>
</feature>
<dbReference type="Gene3D" id="1.20.1250.20">
    <property type="entry name" value="MFS general substrate transporter like domains"/>
    <property type="match status" value="1"/>
</dbReference>
<feature type="transmembrane region" description="Helical" evidence="1">
    <location>
        <begin position="31"/>
        <end position="53"/>
    </location>
</feature>
<dbReference type="AlphaFoldDB" id="A0A840YHV0"/>
<proteinExistence type="predicted"/>
<feature type="transmembrane region" description="Helical" evidence="1">
    <location>
        <begin position="306"/>
        <end position="331"/>
    </location>
</feature>
<evidence type="ECO:0000313" key="3">
    <source>
        <dbReference type="Proteomes" id="UP000527143"/>
    </source>
</evidence>
<sequence length="368" mass="37911">MIGIGLLVGALLDPLTDLAFANALSTAHGAATLQWTGACVSAVTLTGVFLNCWIAPASRFAFILCAAVAFRCAYAIYDQAQNAMVGVATTTQRDRTSVSALRLGLSGLAALVIAALTTWLARSGGSHVSQLGPWFLAIAVALSICGAGSAGLLYLHRGTRGEAGVADAGRTSAWEPLPRGCHLPLALAFGTALTIPIFSKAQPYLIHYLNNSMFWGTFLGAGVPLGSMLSQPAWSALSRRYTRREIVMLACSILLMGGLMFWVTAAEGSVAAPLAALAIGAGSGGVAIAIWASFGDAIERTNGGKGWSFGLLTGSMKLGLAAGALGLGAAFDTIDFRRGDTTALVTLMGLGPICGSGLCMLLAARWRR</sequence>
<protein>
    <submittedName>
        <fullName evidence="2">Na+/melibiose symporter-like transporter</fullName>
    </submittedName>
</protein>
<feature type="transmembrane region" description="Helical" evidence="1">
    <location>
        <begin position="97"/>
        <end position="121"/>
    </location>
</feature>
<feature type="transmembrane region" description="Helical" evidence="1">
    <location>
        <begin position="60"/>
        <end position="77"/>
    </location>
</feature>
<evidence type="ECO:0000313" key="2">
    <source>
        <dbReference type="EMBL" id="MBB5711609.1"/>
    </source>
</evidence>
<dbReference type="Proteomes" id="UP000527143">
    <property type="component" value="Unassembled WGS sequence"/>
</dbReference>
<dbReference type="EMBL" id="JACIJF010000008">
    <property type="protein sequence ID" value="MBB5711609.1"/>
    <property type="molecule type" value="Genomic_DNA"/>
</dbReference>
<keyword evidence="3" id="KW-1185">Reference proteome</keyword>
<dbReference type="InterPro" id="IPR036259">
    <property type="entry name" value="MFS_trans_sf"/>
</dbReference>
<comment type="caution">
    <text evidence="2">The sequence shown here is derived from an EMBL/GenBank/DDBJ whole genome shotgun (WGS) entry which is preliminary data.</text>
</comment>
<name>A0A840YHV0_9SPHN</name>
<reference evidence="2 3" key="1">
    <citation type="submission" date="2020-08" db="EMBL/GenBank/DDBJ databases">
        <title>Genomic Encyclopedia of Type Strains, Phase IV (KMG-IV): sequencing the most valuable type-strain genomes for metagenomic binning, comparative biology and taxonomic classification.</title>
        <authorList>
            <person name="Goeker M."/>
        </authorList>
    </citation>
    <scope>NUCLEOTIDE SEQUENCE [LARGE SCALE GENOMIC DNA]</scope>
    <source>
        <strain evidence="2 3">DSM 26736</strain>
    </source>
</reference>
<keyword evidence="1" id="KW-0812">Transmembrane</keyword>
<keyword evidence="1" id="KW-0472">Membrane</keyword>
<gene>
    <name evidence="2" type="ORF">FHT02_002855</name>
</gene>
<dbReference type="SUPFAM" id="SSF103473">
    <property type="entry name" value="MFS general substrate transporter"/>
    <property type="match status" value="1"/>
</dbReference>
<dbReference type="Pfam" id="PF13347">
    <property type="entry name" value="MFS_2"/>
    <property type="match status" value="1"/>
</dbReference>
<organism evidence="2 3">
    <name type="scientific">Sphingomonas xinjiangensis</name>
    <dbReference type="NCBI Taxonomy" id="643568"/>
    <lineage>
        <taxon>Bacteria</taxon>
        <taxon>Pseudomonadati</taxon>
        <taxon>Pseudomonadota</taxon>
        <taxon>Alphaproteobacteria</taxon>
        <taxon>Sphingomonadales</taxon>
        <taxon>Sphingomonadaceae</taxon>
        <taxon>Sphingomonas</taxon>
    </lineage>
</organism>
<feature type="transmembrane region" description="Helical" evidence="1">
    <location>
        <begin position="246"/>
        <end position="265"/>
    </location>
</feature>